<dbReference type="EMBL" id="JQNX01000001">
    <property type="protein sequence ID" value="KIE59442.1"/>
    <property type="molecule type" value="Genomic_DNA"/>
</dbReference>
<name>A0A0C1RN40_9BACT</name>
<proteinExistence type="predicted"/>
<evidence type="ECO:0008006" key="5">
    <source>
        <dbReference type="Google" id="ProtNLM"/>
    </source>
</evidence>
<dbReference type="EMBL" id="CP037899">
    <property type="protein sequence ID" value="QDQ42565.1"/>
    <property type="molecule type" value="Genomic_DNA"/>
</dbReference>
<dbReference type="RefSeq" id="WP_134390579.1">
    <property type="nucleotide sequence ID" value="NZ_CP037899.1"/>
</dbReference>
<evidence type="ECO:0000313" key="2">
    <source>
        <dbReference type="EMBL" id="QDQ42565.1"/>
    </source>
</evidence>
<reference evidence="1 3" key="1">
    <citation type="submission" date="2014-08" db="EMBL/GenBank/DDBJ databases">
        <title>Methylacidiphilum kamchatkense strain Kam1 draft genome sequence.</title>
        <authorList>
            <person name="Birkeland N.-K."/>
            <person name="Erikstad H.A."/>
        </authorList>
    </citation>
    <scope>NUCLEOTIDE SEQUENCE [LARGE SCALE GENOMIC DNA]</scope>
    <source>
        <strain evidence="1 3">Kam1</strain>
    </source>
</reference>
<accession>A0A0C1RN40</accession>
<reference evidence="2" key="2">
    <citation type="journal article" date="2019" name="BMC Genomics">
        <title>Complete genome sequence analysis of the thermoacidophilic verrucomicrobial methanotroph 'Candidatus Methylacidiphilum kamchatkense' strain Kam1 and comparison with its closest relatives.</title>
        <authorList>
            <person name="Kruse T."/>
            <person name="Ratnadevi C.M."/>
            <person name="Erikstad H.A."/>
            <person name="Birkeland N.K."/>
        </authorList>
    </citation>
    <scope>NUCLEOTIDE SEQUENCE</scope>
    <source>
        <strain evidence="2">Kam1</strain>
    </source>
</reference>
<evidence type="ECO:0000313" key="3">
    <source>
        <dbReference type="Proteomes" id="UP000031594"/>
    </source>
</evidence>
<dbReference type="OrthoDB" id="195972at2"/>
<dbReference type="AlphaFoldDB" id="A0A0C1RN40"/>
<protein>
    <recommendedName>
        <fullName evidence="5">UBP-type domain-containing protein</fullName>
    </recommendedName>
</protein>
<keyword evidence="3" id="KW-1185">Reference proteome</keyword>
<evidence type="ECO:0000313" key="4">
    <source>
        <dbReference type="Proteomes" id="UP000315925"/>
    </source>
</evidence>
<organism evidence="2 4">
    <name type="scientific">Methylacidiphilum kamchatkense Kam1</name>
    <dbReference type="NCBI Taxonomy" id="1202785"/>
    <lineage>
        <taxon>Bacteria</taxon>
        <taxon>Pseudomonadati</taxon>
        <taxon>Verrucomicrobiota</taxon>
        <taxon>Methylacidiphilae</taxon>
        <taxon>Methylacidiphilales</taxon>
        <taxon>Methylacidiphilaceae</taxon>
        <taxon>Methylacidiphilum (ex Ratnadevi et al. 2023)</taxon>
    </lineage>
</organism>
<sequence>MKCWFCEEEARGTCAACGRALCHHHAHIHDEMTLAKSDTSTGYSSYYNVYGALKCSECKLEWRSYKPHG</sequence>
<reference evidence="4" key="3">
    <citation type="submission" date="2019-03" db="EMBL/GenBank/DDBJ databases">
        <title>Complete genome of Methylacidiphilum kamchatkense Kam1.</title>
        <authorList>
            <person name="Kruse T."/>
            <person name="Murarilal Ratnadevi C."/>
            <person name="Erikstad H.-A."/>
            <person name="Birkeland N.-K."/>
        </authorList>
    </citation>
    <scope>NUCLEOTIDE SEQUENCE [LARGE SCALE GENOMIC DNA]</scope>
    <source>
        <strain evidence="4">kam1</strain>
    </source>
</reference>
<evidence type="ECO:0000313" key="1">
    <source>
        <dbReference type="EMBL" id="KIE59442.1"/>
    </source>
</evidence>
<dbReference type="Proteomes" id="UP000315925">
    <property type="component" value="Chromosome"/>
</dbReference>
<gene>
    <name evidence="1" type="ORF">A946_01820</name>
    <name evidence="2" type="ORF">kam1_1340</name>
</gene>
<dbReference type="KEGG" id="mkc:kam1_1340"/>
<dbReference type="Proteomes" id="UP000031594">
    <property type="component" value="Unassembled WGS sequence"/>
</dbReference>